<organism evidence="2 3">
    <name type="scientific">Cellulomonas oligotrophica</name>
    <dbReference type="NCBI Taxonomy" id="931536"/>
    <lineage>
        <taxon>Bacteria</taxon>
        <taxon>Bacillati</taxon>
        <taxon>Actinomycetota</taxon>
        <taxon>Actinomycetes</taxon>
        <taxon>Micrococcales</taxon>
        <taxon>Cellulomonadaceae</taxon>
        <taxon>Cellulomonas</taxon>
    </lineage>
</organism>
<feature type="region of interest" description="Disordered" evidence="1">
    <location>
        <begin position="193"/>
        <end position="213"/>
    </location>
</feature>
<proteinExistence type="predicted"/>
<evidence type="ECO:0000313" key="3">
    <source>
        <dbReference type="Proteomes" id="UP000618382"/>
    </source>
</evidence>
<accession>A0ABQ4D796</accession>
<evidence type="ECO:0000313" key="2">
    <source>
        <dbReference type="EMBL" id="GIG31587.1"/>
    </source>
</evidence>
<keyword evidence="3" id="KW-1185">Reference proteome</keyword>
<dbReference type="Proteomes" id="UP000618382">
    <property type="component" value="Unassembled WGS sequence"/>
</dbReference>
<protein>
    <recommendedName>
        <fullName evidence="4">Tetratricopeptide repeat protein</fullName>
    </recommendedName>
</protein>
<dbReference type="Gene3D" id="1.25.40.10">
    <property type="entry name" value="Tetratricopeptide repeat domain"/>
    <property type="match status" value="1"/>
</dbReference>
<dbReference type="EMBL" id="BONN01000002">
    <property type="protein sequence ID" value="GIG31587.1"/>
    <property type="molecule type" value="Genomic_DNA"/>
</dbReference>
<gene>
    <name evidence="2" type="ORF">Col01nite_07460</name>
</gene>
<evidence type="ECO:0008006" key="4">
    <source>
        <dbReference type="Google" id="ProtNLM"/>
    </source>
</evidence>
<dbReference type="InterPro" id="IPR011990">
    <property type="entry name" value="TPR-like_helical_dom_sf"/>
</dbReference>
<dbReference type="SUPFAM" id="SSF48452">
    <property type="entry name" value="TPR-like"/>
    <property type="match status" value="1"/>
</dbReference>
<evidence type="ECO:0000256" key="1">
    <source>
        <dbReference type="SAM" id="MobiDB-lite"/>
    </source>
</evidence>
<name>A0ABQ4D796_9CELL</name>
<reference evidence="2 3" key="1">
    <citation type="submission" date="2021-01" db="EMBL/GenBank/DDBJ databases">
        <title>Whole genome shotgun sequence of Cellulomonas oligotrophica NBRC 109435.</title>
        <authorList>
            <person name="Komaki H."/>
            <person name="Tamura T."/>
        </authorList>
    </citation>
    <scope>NUCLEOTIDE SEQUENCE [LARGE SCALE GENOMIC DNA]</scope>
    <source>
        <strain evidence="2 3">NBRC 109435</strain>
    </source>
</reference>
<comment type="caution">
    <text evidence="2">The sequence shown here is derived from an EMBL/GenBank/DDBJ whole genome shotgun (WGS) entry which is preliminary data.</text>
</comment>
<sequence length="213" mass="22549">MATYTIDPTSLRERPDDVGASWARVEELEELGERGDGERVAWLRILGALRAAEDLAWDDVVRHGGPGGMAALLASGPGGVPVSALRPLLRLAQVLHHAGRHVDAERVLEQVRTATVTHLHAPGADERLVRECSAVMAFADHGQGKVLFDAGRPAEAVSLFRAALDRRLRDGAPEDQVESSRLALAAATHALQTGTPAAAGPGFGVRRTASTGR</sequence>